<name>A0ABV3Y3A7_9ACTN</name>
<dbReference type="Pfam" id="PF06500">
    <property type="entry name" value="FrsA-like"/>
    <property type="match status" value="1"/>
</dbReference>
<dbReference type="GO" id="GO:0016787">
    <property type="term" value="F:hydrolase activity"/>
    <property type="evidence" value="ECO:0007669"/>
    <property type="project" value="UniProtKB-KW"/>
</dbReference>
<keyword evidence="2 3" id="KW-0378">Hydrolase</keyword>
<keyword evidence="4" id="KW-1185">Reference proteome</keyword>
<dbReference type="InterPro" id="IPR050261">
    <property type="entry name" value="FrsA_esterase"/>
</dbReference>
<dbReference type="Gene3D" id="3.40.50.1820">
    <property type="entry name" value="alpha/beta hydrolase"/>
    <property type="match status" value="1"/>
</dbReference>
<dbReference type="InterPro" id="IPR029058">
    <property type="entry name" value="AB_hydrolase_fold"/>
</dbReference>
<dbReference type="Proteomes" id="UP001560267">
    <property type="component" value="Unassembled WGS sequence"/>
</dbReference>
<reference evidence="3 4" key="1">
    <citation type="submission" date="2024-07" db="EMBL/GenBank/DDBJ databases">
        <title>Draft Genome Sequence of Ferrimicrobium acidiphilum Strain YE2023, Isolated from a Pulp of Bioleach Reactor.</title>
        <authorList>
            <person name="Elkina Y.A."/>
            <person name="Bulaeva A.G."/>
            <person name="Beletsky A.V."/>
            <person name="Mardanov A.V."/>
        </authorList>
    </citation>
    <scope>NUCLEOTIDE SEQUENCE [LARGE SCALE GENOMIC DNA]</scope>
    <source>
        <strain evidence="3 4">YE2023</strain>
    </source>
</reference>
<dbReference type="SUPFAM" id="SSF53474">
    <property type="entry name" value="alpha/beta-Hydrolases"/>
    <property type="match status" value="1"/>
</dbReference>
<dbReference type="RefSeq" id="WP_298403431.1">
    <property type="nucleotide sequence ID" value="NZ_JBFSHR010000033.1"/>
</dbReference>
<comment type="similarity">
    <text evidence="1">Belongs to the AB hydrolase superfamily.</text>
</comment>
<evidence type="ECO:0000313" key="4">
    <source>
        <dbReference type="Proteomes" id="UP001560267"/>
    </source>
</evidence>
<dbReference type="Gene3D" id="1.20.1440.110">
    <property type="entry name" value="acylaminoacyl peptidase"/>
    <property type="match status" value="1"/>
</dbReference>
<protein>
    <submittedName>
        <fullName evidence="3">Alpha/beta hydrolase</fullName>
    </submittedName>
</protein>
<evidence type="ECO:0000256" key="1">
    <source>
        <dbReference type="ARBA" id="ARBA00008645"/>
    </source>
</evidence>
<accession>A0ABV3Y3A7</accession>
<dbReference type="EMBL" id="JBFSHR010000033">
    <property type="protein sequence ID" value="MEX6430038.1"/>
    <property type="molecule type" value="Genomic_DNA"/>
</dbReference>
<dbReference type="PANTHER" id="PTHR22946">
    <property type="entry name" value="DIENELACTONE HYDROLASE DOMAIN-CONTAINING PROTEIN-RELATED"/>
    <property type="match status" value="1"/>
</dbReference>
<evidence type="ECO:0000256" key="2">
    <source>
        <dbReference type="ARBA" id="ARBA00022801"/>
    </source>
</evidence>
<dbReference type="InterPro" id="IPR010520">
    <property type="entry name" value="FrsA-like"/>
</dbReference>
<organism evidence="3 4">
    <name type="scientific">Ferrimicrobium acidiphilum</name>
    <dbReference type="NCBI Taxonomy" id="121039"/>
    <lineage>
        <taxon>Bacteria</taxon>
        <taxon>Bacillati</taxon>
        <taxon>Actinomycetota</taxon>
        <taxon>Acidimicrobiia</taxon>
        <taxon>Acidimicrobiales</taxon>
        <taxon>Acidimicrobiaceae</taxon>
        <taxon>Ferrimicrobium</taxon>
    </lineage>
</organism>
<comment type="caution">
    <text evidence="3">The sequence shown here is derived from an EMBL/GenBank/DDBJ whole genome shotgun (WGS) entry which is preliminary data.</text>
</comment>
<proteinExistence type="inferred from homology"/>
<dbReference type="PANTHER" id="PTHR22946:SF12">
    <property type="entry name" value="CONIDIAL PIGMENT BIOSYNTHESIS PROTEIN AYG1 (AFU_ORTHOLOGUE AFUA_2G17550)"/>
    <property type="match status" value="1"/>
</dbReference>
<gene>
    <name evidence="3" type="ORF">AB6A68_09325</name>
</gene>
<evidence type="ECO:0000313" key="3">
    <source>
        <dbReference type="EMBL" id="MEX6430038.1"/>
    </source>
</evidence>
<sequence>MADPLVQSAIDNWGPRFVTNGVDVADFARITASIERWSDWCSTWSTAGDDHRELAQTSLAHEEFLSAGAHFAQAAVYFHFAKFLFVDYPEQMQQAHQQAIDCLDRALPHLRPPGERVAIPFEGTTLAAILRKPLTTPQTPPVVVLIPGLDSTKEEFRTTEQLFLDRGLATLSVDGPGQGEAEYAIPARGDWSGVGAAILAFVDTRRDLDTDHVGVWGVSLGGYYAPRLVSANPRYRACIALSGPYHLADDFDHLPELTKRAFMARTGSSSLQAARACAETFSLIDTAPAIACPLLIIFGAKDRLFSPDAAKRLAASVTGPVDQLILEHGNHGCSNVSYRHRYVAADWMRAKLS</sequence>